<proteinExistence type="predicted"/>
<reference evidence="3" key="1">
    <citation type="submission" date="2016-10" db="EMBL/GenBank/DDBJ databases">
        <authorList>
            <person name="Varghese N."/>
            <person name="Submissions S."/>
        </authorList>
    </citation>
    <scope>NUCLEOTIDE SEQUENCE [LARGE SCALE GENOMIC DNA]</scope>
    <source>
        <strain evidence="3">UNC178MFTsu3.1</strain>
    </source>
</reference>
<gene>
    <name evidence="2" type="ORF">SAMN02799615_00147</name>
</gene>
<sequence length="77" mass="8447">MPLRGFARMDPQRQRQVSSLGGRTAHARGSAHEFTSEEARLAGHKGGKAVSENREHMAAIGRIGGRRLRAQRESQPS</sequence>
<evidence type="ECO:0000256" key="1">
    <source>
        <dbReference type="SAM" id="MobiDB-lite"/>
    </source>
</evidence>
<dbReference type="STRING" id="500610.SAMN02799615_00147"/>
<dbReference type="RefSeq" id="WP_026634195.1">
    <property type="nucleotide sequence ID" value="NZ_JBFBVS010000001.1"/>
</dbReference>
<accession>A0A1I1X7K8</accession>
<dbReference type="EMBL" id="FONH01000001">
    <property type="protein sequence ID" value="SFE03337.1"/>
    <property type="molecule type" value="Genomic_DNA"/>
</dbReference>
<evidence type="ECO:0000313" key="2">
    <source>
        <dbReference type="EMBL" id="SFE03337.1"/>
    </source>
</evidence>
<feature type="region of interest" description="Disordered" evidence="1">
    <location>
        <begin position="1"/>
        <end position="55"/>
    </location>
</feature>
<dbReference type="Proteomes" id="UP000199477">
    <property type="component" value="Unassembled WGS sequence"/>
</dbReference>
<evidence type="ECO:0008006" key="4">
    <source>
        <dbReference type="Google" id="ProtNLM"/>
    </source>
</evidence>
<name>A0A1I1X7K8_9GAMM</name>
<organism evidence="2 3">
    <name type="scientific">Dyella marensis</name>
    <dbReference type="NCBI Taxonomy" id="500610"/>
    <lineage>
        <taxon>Bacteria</taxon>
        <taxon>Pseudomonadati</taxon>
        <taxon>Pseudomonadota</taxon>
        <taxon>Gammaproteobacteria</taxon>
        <taxon>Lysobacterales</taxon>
        <taxon>Rhodanobacteraceae</taxon>
        <taxon>Dyella</taxon>
    </lineage>
</organism>
<protein>
    <recommendedName>
        <fullName evidence="4">Stress-induced acidophilic repeat motif-containing protein</fullName>
    </recommendedName>
</protein>
<feature type="compositionally biased region" description="Basic and acidic residues" evidence="1">
    <location>
        <begin position="30"/>
        <end position="41"/>
    </location>
</feature>
<dbReference type="AlphaFoldDB" id="A0A1I1X7K8"/>
<keyword evidence="3" id="KW-1185">Reference proteome</keyword>
<evidence type="ECO:0000313" key="3">
    <source>
        <dbReference type="Proteomes" id="UP000199477"/>
    </source>
</evidence>